<evidence type="ECO:0000259" key="1">
    <source>
        <dbReference type="Pfam" id="PF16242"/>
    </source>
</evidence>
<name>A0ABT1YZX2_9RHOB</name>
<dbReference type="PANTHER" id="PTHR34818">
    <property type="entry name" value="PROTEIN BLI-3"/>
    <property type="match status" value="1"/>
</dbReference>
<dbReference type="Pfam" id="PF16242">
    <property type="entry name" value="Pyrid_ox_like"/>
    <property type="match status" value="1"/>
</dbReference>
<dbReference type="Gene3D" id="2.30.110.10">
    <property type="entry name" value="Electron Transport, Fmn-binding Protein, Chain A"/>
    <property type="match status" value="1"/>
</dbReference>
<reference evidence="2" key="1">
    <citation type="submission" date="2022-07" db="EMBL/GenBank/DDBJ databases">
        <title>Pseudosulfitobacter sp. strain AP-MA-4, whole genome sequence.</title>
        <authorList>
            <person name="Jiang Y."/>
        </authorList>
    </citation>
    <scope>NUCLEOTIDE SEQUENCE</scope>
    <source>
        <strain evidence="2">AP-MA-4</strain>
    </source>
</reference>
<dbReference type="InterPro" id="IPR052917">
    <property type="entry name" value="Stress-Dev_Protein"/>
</dbReference>
<dbReference type="EMBL" id="JANKJG010000004">
    <property type="protein sequence ID" value="MCR8826444.1"/>
    <property type="molecule type" value="Genomic_DNA"/>
</dbReference>
<dbReference type="InterPro" id="IPR038725">
    <property type="entry name" value="YdaG_split_barrel_FMN-bd"/>
</dbReference>
<accession>A0ABT1YZX2</accession>
<sequence length="162" mass="17911">MKDHDTIAEMKEKFWDRLSDINAGMLATPSDRARPMSHSIRDKGEQVLWFITADGTDIADAAKSGSAATYLVACQKAKLYATIEGTLDVVTDEKTLDDIWSPVAAAWFEDGKRDEDICLVRMTLSKAEVWTTDGGAKFLYEIAKSNLSEDTPDMGDHAVLTF</sequence>
<dbReference type="PANTHER" id="PTHR34818:SF1">
    <property type="entry name" value="PROTEIN BLI-3"/>
    <property type="match status" value="1"/>
</dbReference>
<keyword evidence="3" id="KW-1185">Reference proteome</keyword>
<dbReference type="InterPro" id="IPR012349">
    <property type="entry name" value="Split_barrel_FMN-bd"/>
</dbReference>
<dbReference type="SUPFAM" id="SSF50475">
    <property type="entry name" value="FMN-binding split barrel"/>
    <property type="match status" value="1"/>
</dbReference>
<comment type="caution">
    <text evidence="2">The sequence shown here is derived from an EMBL/GenBank/DDBJ whole genome shotgun (WGS) entry which is preliminary data.</text>
</comment>
<gene>
    <name evidence="2" type="ORF">NTA49_07835</name>
</gene>
<evidence type="ECO:0000313" key="3">
    <source>
        <dbReference type="Proteomes" id="UP001165396"/>
    </source>
</evidence>
<feature type="domain" description="General stress protein FMN-binding split barrel" evidence="1">
    <location>
        <begin position="10"/>
        <end position="153"/>
    </location>
</feature>
<evidence type="ECO:0000313" key="2">
    <source>
        <dbReference type="EMBL" id="MCR8826444.1"/>
    </source>
</evidence>
<proteinExistence type="predicted"/>
<dbReference type="Proteomes" id="UP001165396">
    <property type="component" value="Unassembled WGS sequence"/>
</dbReference>
<protein>
    <submittedName>
        <fullName evidence="2">Pyridoxamine 5'-phosphate oxidase family protein</fullName>
    </submittedName>
</protein>
<dbReference type="RefSeq" id="WP_258294142.1">
    <property type="nucleotide sequence ID" value="NZ_JANKJG010000004.1"/>
</dbReference>
<organism evidence="2 3">
    <name type="scientific">Pseudosulfitobacter koreensis</name>
    <dbReference type="NCBI Taxonomy" id="2968472"/>
    <lineage>
        <taxon>Bacteria</taxon>
        <taxon>Pseudomonadati</taxon>
        <taxon>Pseudomonadota</taxon>
        <taxon>Alphaproteobacteria</taxon>
        <taxon>Rhodobacterales</taxon>
        <taxon>Roseobacteraceae</taxon>
        <taxon>Pseudosulfitobacter</taxon>
    </lineage>
</organism>